<sequence length="225" mass="24913">REAELWAQLKHVHLVPFLGISTNIGPCPFLISPFYPLGHIGTFLSKRPNANRPNIVLGVASGLEYLHAHEVVHGDLKVQNVLVDESGTPFICDFGISKIINRRGFTTDSVGTLSYMAPELLIAFDLGFLMDQPSTTKSSDVYSFGLLVLEVRGGFPFAPKRGPPRFFMSAKDIGSDLCPKRVDYSSHLAITDKVWSILEPCWALDPKFRPNISKLRDQLAAAFAR</sequence>
<dbReference type="PANTHER" id="PTHR44329">
    <property type="entry name" value="SERINE/THREONINE-PROTEIN KINASE TNNI3K-RELATED"/>
    <property type="match status" value="1"/>
</dbReference>
<feature type="domain" description="Protein kinase" evidence="1">
    <location>
        <begin position="1"/>
        <end position="223"/>
    </location>
</feature>
<feature type="non-terminal residue" evidence="2">
    <location>
        <position position="225"/>
    </location>
</feature>
<proteinExistence type="predicted"/>
<dbReference type="GO" id="GO:0005524">
    <property type="term" value="F:ATP binding"/>
    <property type="evidence" value="ECO:0007669"/>
    <property type="project" value="InterPro"/>
</dbReference>
<keyword evidence="2" id="KW-0418">Kinase</keyword>
<evidence type="ECO:0000313" key="2">
    <source>
        <dbReference type="EMBL" id="KAJ7040822.1"/>
    </source>
</evidence>
<comment type="caution">
    <text evidence="2">The sequence shown here is derived from an EMBL/GenBank/DDBJ whole genome shotgun (WGS) entry which is preliminary data.</text>
</comment>
<name>A0AAD6X8Q4_9AGAR</name>
<evidence type="ECO:0000259" key="1">
    <source>
        <dbReference type="PROSITE" id="PS50011"/>
    </source>
</evidence>
<dbReference type="InterPro" id="IPR051681">
    <property type="entry name" value="Ser/Thr_Kinases-Pseudokinases"/>
</dbReference>
<dbReference type="AlphaFoldDB" id="A0AAD6X8Q4"/>
<dbReference type="Gene3D" id="1.10.510.10">
    <property type="entry name" value="Transferase(Phosphotransferase) domain 1"/>
    <property type="match status" value="1"/>
</dbReference>
<dbReference type="GO" id="GO:0004674">
    <property type="term" value="F:protein serine/threonine kinase activity"/>
    <property type="evidence" value="ECO:0007669"/>
    <property type="project" value="TreeGrafter"/>
</dbReference>
<dbReference type="PROSITE" id="PS50011">
    <property type="entry name" value="PROTEIN_KINASE_DOM"/>
    <property type="match status" value="1"/>
</dbReference>
<dbReference type="EMBL" id="JARJCM010000020">
    <property type="protein sequence ID" value="KAJ7040822.1"/>
    <property type="molecule type" value="Genomic_DNA"/>
</dbReference>
<dbReference type="Pfam" id="PF00069">
    <property type="entry name" value="Pkinase"/>
    <property type="match status" value="1"/>
</dbReference>
<protein>
    <submittedName>
        <fullName evidence="2">Kinase-like domain-containing protein</fullName>
    </submittedName>
</protein>
<dbReference type="SUPFAM" id="SSF56112">
    <property type="entry name" value="Protein kinase-like (PK-like)"/>
    <property type="match status" value="1"/>
</dbReference>
<dbReference type="InterPro" id="IPR000719">
    <property type="entry name" value="Prot_kinase_dom"/>
</dbReference>
<gene>
    <name evidence="2" type="ORF">C8F04DRAFT_948098</name>
</gene>
<accession>A0AAD6X8Q4</accession>
<dbReference type="SMART" id="SM00220">
    <property type="entry name" value="S_TKc"/>
    <property type="match status" value="1"/>
</dbReference>
<dbReference type="PIRSF" id="PIRSF000654">
    <property type="entry name" value="Integrin-linked_kinase"/>
    <property type="match status" value="1"/>
</dbReference>
<evidence type="ECO:0000313" key="3">
    <source>
        <dbReference type="Proteomes" id="UP001218188"/>
    </source>
</evidence>
<keyword evidence="2" id="KW-0808">Transferase</keyword>
<keyword evidence="3" id="KW-1185">Reference proteome</keyword>
<organism evidence="2 3">
    <name type="scientific">Mycena alexandri</name>
    <dbReference type="NCBI Taxonomy" id="1745969"/>
    <lineage>
        <taxon>Eukaryota</taxon>
        <taxon>Fungi</taxon>
        <taxon>Dikarya</taxon>
        <taxon>Basidiomycota</taxon>
        <taxon>Agaricomycotina</taxon>
        <taxon>Agaricomycetes</taxon>
        <taxon>Agaricomycetidae</taxon>
        <taxon>Agaricales</taxon>
        <taxon>Marasmiineae</taxon>
        <taxon>Mycenaceae</taxon>
        <taxon>Mycena</taxon>
    </lineage>
</organism>
<dbReference type="Proteomes" id="UP001218188">
    <property type="component" value="Unassembled WGS sequence"/>
</dbReference>
<reference evidence="2" key="1">
    <citation type="submission" date="2023-03" db="EMBL/GenBank/DDBJ databases">
        <title>Massive genome expansion in bonnet fungi (Mycena s.s.) driven by repeated elements and novel gene families across ecological guilds.</title>
        <authorList>
            <consortium name="Lawrence Berkeley National Laboratory"/>
            <person name="Harder C.B."/>
            <person name="Miyauchi S."/>
            <person name="Viragh M."/>
            <person name="Kuo A."/>
            <person name="Thoen E."/>
            <person name="Andreopoulos B."/>
            <person name="Lu D."/>
            <person name="Skrede I."/>
            <person name="Drula E."/>
            <person name="Henrissat B."/>
            <person name="Morin E."/>
            <person name="Kohler A."/>
            <person name="Barry K."/>
            <person name="LaButti K."/>
            <person name="Morin E."/>
            <person name="Salamov A."/>
            <person name="Lipzen A."/>
            <person name="Mereny Z."/>
            <person name="Hegedus B."/>
            <person name="Baldrian P."/>
            <person name="Stursova M."/>
            <person name="Weitz H."/>
            <person name="Taylor A."/>
            <person name="Grigoriev I.V."/>
            <person name="Nagy L.G."/>
            <person name="Martin F."/>
            <person name="Kauserud H."/>
        </authorList>
    </citation>
    <scope>NUCLEOTIDE SEQUENCE</scope>
    <source>
        <strain evidence="2">CBHHK200</strain>
    </source>
</reference>
<dbReference type="PROSITE" id="PS00108">
    <property type="entry name" value="PROTEIN_KINASE_ST"/>
    <property type="match status" value="1"/>
</dbReference>
<dbReference type="InterPro" id="IPR011009">
    <property type="entry name" value="Kinase-like_dom_sf"/>
</dbReference>
<dbReference type="InterPro" id="IPR008271">
    <property type="entry name" value="Ser/Thr_kinase_AS"/>
</dbReference>